<accession>A0ABP1EJM8</accession>
<sequence length="119" mass="13745">MIIQDLVGKYTIIGNNQDSEEHSYKGVLSLKLDINNRIIAKWLINNEQEQIGSGFFNDNILVINFNYKGEDNNTYKGVVVYRCISKDILDGFWSEKHGNPLFLGKERCFRIDTNNNLLN</sequence>
<gene>
    <name evidence="1" type="ORF">TD3509T_1336</name>
</gene>
<dbReference type="Proteomes" id="UP001497514">
    <property type="component" value="Chromosome"/>
</dbReference>
<organism evidence="1 2">
    <name type="scientific">Tenacibaculum dicentrarchi</name>
    <dbReference type="NCBI Taxonomy" id="669041"/>
    <lineage>
        <taxon>Bacteria</taxon>
        <taxon>Pseudomonadati</taxon>
        <taxon>Bacteroidota</taxon>
        <taxon>Flavobacteriia</taxon>
        <taxon>Flavobacteriales</taxon>
        <taxon>Flavobacteriaceae</taxon>
        <taxon>Tenacibaculum</taxon>
    </lineage>
</organism>
<evidence type="ECO:0008006" key="3">
    <source>
        <dbReference type="Google" id="ProtNLM"/>
    </source>
</evidence>
<evidence type="ECO:0000313" key="1">
    <source>
        <dbReference type="EMBL" id="CAL2082347.1"/>
    </source>
</evidence>
<reference evidence="1 2" key="1">
    <citation type="submission" date="2024-05" db="EMBL/GenBank/DDBJ databases">
        <authorList>
            <person name="Duchaud E."/>
        </authorList>
    </citation>
    <scope>NUCLEOTIDE SEQUENCE [LARGE SCALE GENOMIC DNA]</scope>
    <source>
        <strain evidence="1">Ena-SAMPLE-TAB-13-05-2024-13:56:06:370-140309</strain>
    </source>
</reference>
<name>A0ABP1EJM8_9FLAO</name>
<evidence type="ECO:0000313" key="2">
    <source>
        <dbReference type="Proteomes" id="UP001497514"/>
    </source>
</evidence>
<dbReference type="RefSeq" id="WP_101901444.1">
    <property type="nucleotide sequence ID" value="NZ_OZ038524.1"/>
</dbReference>
<keyword evidence="2" id="KW-1185">Reference proteome</keyword>
<proteinExistence type="predicted"/>
<dbReference type="EMBL" id="OZ038524">
    <property type="protein sequence ID" value="CAL2082347.1"/>
    <property type="molecule type" value="Genomic_DNA"/>
</dbReference>
<protein>
    <recommendedName>
        <fullName evidence="3">YopX protein domain-containing protein</fullName>
    </recommendedName>
</protein>